<dbReference type="GO" id="GO:0004805">
    <property type="term" value="F:trehalose-phosphatase activity"/>
    <property type="evidence" value="ECO:0007669"/>
    <property type="project" value="TreeGrafter"/>
</dbReference>
<dbReference type="InterPro" id="IPR001830">
    <property type="entry name" value="Glyco_trans_20"/>
</dbReference>
<dbReference type="EMBL" id="CP002364">
    <property type="protein sequence ID" value="ADW18039.1"/>
    <property type="molecule type" value="Genomic_DNA"/>
</dbReference>
<dbReference type="Pfam" id="PF00982">
    <property type="entry name" value="Glyco_transf_20"/>
    <property type="match status" value="1"/>
</dbReference>
<dbReference type="Gene3D" id="3.40.50.2000">
    <property type="entry name" value="Glycogen Phosphorylase B"/>
    <property type="match status" value="2"/>
</dbReference>
<dbReference type="RefSeq" id="WP_015724579.1">
    <property type="nucleotide sequence ID" value="NC_014972.1"/>
</dbReference>
<dbReference type="FunFam" id="3.40.50.2000:FF:000010">
    <property type="entry name" value="Alpha,alpha-trehalose-phosphate synthase"/>
    <property type="match status" value="1"/>
</dbReference>
<evidence type="ECO:0000256" key="2">
    <source>
        <dbReference type="ARBA" id="ARBA00022676"/>
    </source>
</evidence>
<protein>
    <recommendedName>
        <fullName evidence="8">Glucosylglycerol-phosphate synthase</fullName>
        <ecNumber evidence="7">2.4.1.213</ecNumber>
    </recommendedName>
    <alternativeName>
        <fullName evidence="9">Glucosyl-glycerol-phosphate synthase</fullName>
    </alternativeName>
</protein>
<sequence length="498" mass="56821">METTRLTVVSNRLAIVVDREQDGRWTIKPGSGGLVTALGPVLRDRGGQWIGWLGSNLQGELDEAALRDLLARGSRETGYALKPVELDDEEIQKYYFGFSNEILWPLFHDLPSRCNFDPAYWTVYERVNAKFARVVAQNTDEKEDYVWVHDYQLILVAAHLKAMGVRRSTGFFLHIPFPPLDGFIRLPWRSQILNALLQYDLIGFQTVRDRRNFMDCVRMLLPQTRVVGHGHIARCLTPEREVLVGVFPISIDFRQFADTAASQEVQDQAWIIHANLPERQLILGVDRLDYTKGIPLRLQAFANALERYPELRGTITLVQVVVPSRAEVPEYETLKREIERLVGEINGRFTEVGWTPIHYIYRSLSRVELLAYYRTCEIALITPLKDGMNLVAKEFCACSIENNGVLILSEFAGAAAQLHNGALLVNPFDIRGVADAIHRACAMDTVSRQARMEKMRRSIQKHNIFHWVNAFLRTGIHKDLNQFPRVEFFVPKLAAPAI</sequence>
<dbReference type="Proteomes" id="UP000006365">
    <property type="component" value="Chromosome"/>
</dbReference>
<dbReference type="CDD" id="cd03788">
    <property type="entry name" value="GT20_TPS"/>
    <property type="match status" value="1"/>
</dbReference>
<evidence type="ECO:0000256" key="1">
    <source>
        <dbReference type="ARBA" id="ARBA00008799"/>
    </source>
</evidence>
<dbReference type="PANTHER" id="PTHR10788:SF106">
    <property type="entry name" value="BCDNA.GH08860"/>
    <property type="match status" value="1"/>
</dbReference>
<dbReference type="EC" id="2.4.1.213" evidence="7"/>
<dbReference type="GO" id="GO:0005829">
    <property type="term" value="C:cytosol"/>
    <property type="evidence" value="ECO:0007669"/>
    <property type="project" value="TreeGrafter"/>
</dbReference>
<comment type="catalytic activity">
    <reaction evidence="4">
        <text>ADP-alpha-D-glucose + sn-glycerol 3-phosphate = 2-O-(alpha-D-glucopyranosyl)-sn-glycerol 3-phosphate + ADP + H(+)</text>
        <dbReference type="Rhea" id="RHEA:12881"/>
        <dbReference type="ChEBI" id="CHEBI:15378"/>
        <dbReference type="ChEBI" id="CHEBI:57498"/>
        <dbReference type="ChEBI" id="CHEBI:57597"/>
        <dbReference type="ChEBI" id="CHEBI:87089"/>
        <dbReference type="ChEBI" id="CHEBI:456216"/>
        <dbReference type="EC" id="2.4.1.213"/>
    </reaction>
</comment>
<evidence type="ECO:0000256" key="3">
    <source>
        <dbReference type="ARBA" id="ARBA00022679"/>
    </source>
</evidence>
<dbReference type="GO" id="GO:0033828">
    <property type="term" value="F:glucosylglycerol-phosphate synthase activity"/>
    <property type="evidence" value="ECO:0007669"/>
    <property type="project" value="UniProtKB-EC"/>
</dbReference>
<evidence type="ECO:0000256" key="7">
    <source>
        <dbReference type="ARBA" id="ARBA00066821"/>
    </source>
</evidence>
<keyword evidence="3 10" id="KW-0808">Transferase</keyword>
<evidence type="ECO:0000313" key="11">
    <source>
        <dbReference type="Proteomes" id="UP000006365"/>
    </source>
</evidence>
<keyword evidence="11" id="KW-1185">Reference proteome</keyword>
<gene>
    <name evidence="10" type="ordered locus">Despr_1891</name>
</gene>
<evidence type="ECO:0000256" key="9">
    <source>
        <dbReference type="ARBA" id="ARBA00080497"/>
    </source>
</evidence>
<comment type="similarity">
    <text evidence="1">Belongs to the glycosyltransferase 20 family.</text>
</comment>
<dbReference type="SUPFAM" id="SSF53756">
    <property type="entry name" value="UDP-Glycosyltransferase/glycogen phosphorylase"/>
    <property type="match status" value="1"/>
</dbReference>
<evidence type="ECO:0000256" key="6">
    <source>
        <dbReference type="ARBA" id="ARBA00060702"/>
    </source>
</evidence>
<accession>A0A7U4DPG2</accession>
<organism evidence="10 11">
    <name type="scientific">Desulfobulbus propionicus (strain ATCC 33891 / DSM 2032 / VKM B-1956 / 1pr3)</name>
    <dbReference type="NCBI Taxonomy" id="577650"/>
    <lineage>
        <taxon>Bacteria</taxon>
        <taxon>Pseudomonadati</taxon>
        <taxon>Thermodesulfobacteriota</taxon>
        <taxon>Desulfobulbia</taxon>
        <taxon>Desulfobulbales</taxon>
        <taxon>Desulfobulbaceae</taxon>
        <taxon>Desulfobulbus</taxon>
    </lineage>
</organism>
<proteinExistence type="inferred from homology"/>
<dbReference type="AlphaFoldDB" id="A0A7U4DPG2"/>
<name>A0A7U4DPG2_DESPD</name>
<comment type="pathway">
    <text evidence="6">Glycan metabolism; glucosylglycerol biosynthesis.</text>
</comment>
<reference evidence="10 11" key="1">
    <citation type="journal article" date="2011" name="Stand. Genomic Sci.">
        <title>Complete genome sequence of Desulfobulbus propionicus type strain (1pr3).</title>
        <authorList>
            <person name="Pagani I."/>
            <person name="Lapidus A."/>
            <person name="Nolan M."/>
            <person name="Lucas S."/>
            <person name="Hammon N."/>
            <person name="Deshpande S."/>
            <person name="Cheng J.F."/>
            <person name="Chertkov O."/>
            <person name="Davenport K."/>
            <person name="Tapia R."/>
            <person name="Han C."/>
            <person name="Goodwin L."/>
            <person name="Pitluck S."/>
            <person name="Liolios K."/>
            <person name="Mavromatis K."/>
            <person name="Ivanova N."/>
            <person name="Mikhailova N."/>
            <person name="Pati A."/>
            <person name="Chen A."/>
            <person name="Palaniappan K."/>
            <person name="Land M."/>
            <person name="Hauser L."/>
            <person name="Chang Y.J."/>
            <person name="Jeffries C.D."/>
            <person name="Detter J.C."/>
            <person name="Brambilla E."/>
            <person name="Kannan K.P."/>
            <person name="Djao O.D."/>
            <person name="Rohde M."/>
            <person name="Pukall R."/>
            <person name="Spring S."/>
            <person name="Goker M."/>
            <person name="Sikorski J."/>
            <person name="Woyke T."/>
            <person name="Bristow J."/>
            <person name="Eisen J.A."/>
            <person name="Markowitz V."/>
            <person name="Hugenholtz P."/>
            <person name="Kyrpides N.C."/>
            <person name="Klenk H.P."/>
        </authorList>
    </citation>
    <scope>NUCLEOTIDE SEQUENCE [LARGE SCALE GENOMIC DNA]</scope>
    <source>
        <strain evidence="11">ATCC 33891 / DSM 2032 / 1pr3</strain>
    </source>
</reference>
<keyword evidence="2 10" id="KW-0328">Glycosyltransferase</keyword>
<evidence type="ECO:0000256" key="4">
    <source>
        <dbReference type="ARBA" id="ARBA00052754"/>
    </source>
</evidence>
<evidence type="ECO:0000256" key="5">
    <source>
        <dbReference type="ARBA" id="ARBA00055920"/>
    </source>
</evidence>
<dbReference type="GO" id="GO:0003825">
    <property type="term" value="F:alpha,alpha-trehalose-phosphate synthase (UDP-forming) activity"/>
    <property type="evidence" value="ECO:0007669"/>
    <property type="project" value="TreeGrafter"/>
</dbReference>
<dbReference type="PANTHER" id="PTHR10788">
    <property type="entry name" value="TREHALOSE-6-PHOSPHATE SYNTHASE"/>
    <property type="match status" value="1"/>
</dbReference>
<comment type="function">
    <text evidence="5">Involved in salt tolerance by producing GG-phosphate from ADP-glucose and glycerol-3-phosphate (G3P), an intermediate in the synthesis of the osmolyte glucosylglycerol (GG).</text>
</comment>
<dbReference type="GO" id="GO:0005992">
    <property type="term" value="P:trehalose biosynthetic process"/>
    <property type="evidence" value="ECO:0007669"/>
    <property type="project" value="InterPro"/>
</dbReference>
<dbReference type="KEGG" id="dpr:Despr_1891"/>
<evidence type="ECO:0000256" key="8">
    <source>
        <dbReference type="ARBA" id="ARBA00069974"/>
    </source>
</evidence>
<evidence type="ECO:0000313" key="10">
    <source>
        <dbReference type="EMBL" id="ADW18039.1"/>
    </source>
</evidence>